<name>A0ABQ4QMY8_9HYPH</name>
<sequence length="99" mass="10691">MTGRTMRLALLAALLPVSPLAAEPGRRPADVERYLTRLTGCRHWTGEDAYDAARGREIAAAVKDLGCDALDADEARLRRRHGRSPAILKILDAARDAGG</sequence>
<evidence type="ECO:0000313" key="3">
    <source>
        <dbReference type="Proteomes" id="UP001055117"/>
    </source>
</evidence>
<protein>
    <submittedName>
        <fullName evidence="2">Uncharacterized protein</fullName>
    </submittedName>
</protein>
<accession>A0ABQ4QMY8</accession>
<feature type="chain" id="PRO_5046613750" evidence="1">
    <location>
        <begin position="22"/>
        <end position="99"/>
    </location>
</feature>
<dbReference type="EMBL" id="BPQG01000082">
    <property type="protein sequence ID" value="GJD46628.1"/>
    <property type="molecule type" value="Genomic_DNA"/>
</dbReference>
<comment type="caution">
    <text evidence="2">The sequence shown here is derived from an EMBL/GenBank/DDBJ whole genome shotgun (WGS) entry which is preliminary data.</text>
</comment>
<keyword evidence="1" id="KW-0732">Signal</keyword>
<keyword evidence="3" id="KW-1185">Reference proteome</keyword>
<feature type="signal peptide" evidence="1">
    <location>
        <begin position="1"/>
        <end position="21"/>
    </location>
</feature>
<dbReference type="Proteomes" id="UP001055117">
    <property type="component" value="Unassembled WGS sequence"/>
</dbReference>
<organism evidence="2 3">
    <name type="scientific">Methylobacterium cerastii</name>
    <dbReference type="NCBI Taxonomy" id="932741"/>
    <lineage>
        <taxon>Bacteria</taxon>
        <taxon>Pseudomonadati</taxon>
        <taxon>Pseudomonadota</taxon>
        <taxon>Alphaproteobacteria</taxon>
        <taxon>Hyphomicrobiales</taxon>
        <taxon>Methylobacteriaceae</taxon>
        <taxon>Methylobacterium</taxon>
    </lineage>
</organism>
<gene>
    <name evidence="2" type="ORF">AFCDBAGC_4511</name>
</gene>
<dbReference type="RefSeq" id="WP_147829093.1">
    <property type="nucleotide sequence ID" value="NZ_BPQG01000082.1"/>
</dbReference>
<evidence type="ECO:0000313" key="2">
    <source>
        <dbReference type="EMBL" id="GJD46628.1"/>
    </source>
</evidence>
<proteinExistence type="predicted"/>
<reference evidence="2 3" key="1">
    <citation type="journal article" date="2021" name="Front. Microbiol.">
        <title>Comprehensive Comparative Genomics and Phenotyping of Methylobacterium Species.</title>
        <authorList>
            <person name="Alessa O."/>
            <person name="Ogura Y."/>
            <person name="Fujitani Y."/>
            <person name="Takami H."/>
            <person name="Hayashi T."/>
            <person name="Sahin N."/>
            <person name="Tani A."/>
        </authorList>
    </citation>
    <scope>NUCLEOTIDE SEQUENCE [LARGE SCALE GENOMIC DNA]</scope>
    <source>
        <strain evidence="2 3">DSM 23679</strain>
    </source>
</reference>
<evidence type="ECO:0000256" key="1">
    <source>
        <dbReference type="SAM" id="SignalP"/>
    </source>
</evidence>